<evidence type="ECO:0000256" key="2">
    <source>
        <dbReference type="ARBA" id="ARBA00008891"/>
    </source>
</evidence>
<evidence type="ECO:0000313" key="8">
    <source>
        <dbReference type="EMBL" id="KAJ3137230.1"/>
    </source>
</evidence>
<evidence type="ECO:0000256" key="1">
    <source>
        <dbReference type="ARBA" id="ARBA00005184"/>
    </source>
</evidence>
<sequence>MGKYFSNLQCLRQFDMDVITTNGRASTSDTGGSVFNKRKVIVSAVAASGTAGSVYLGHPWYHYTRVVFINSELTNAVTSAGWSTWTAGIVPVNASFYEYNNYGSGNWNSNRASFSQNINDTIADSFHNYNDCATPAATSPSAATTTTIAPLTTNILSINIPPVGAITVSRTNMAVLFSFIQVAVNSLPDTGSAIIFVYSGIFHELNH</sequence>
<dbReference type="InterPro" id="IPR011050">
    <property type="entry name" value="Pectin_lyase_fold/virulence"/>
</dbReference>
<reference evidence="8" key="1">
    <citation type="submission" date="2020-05" db="EMBL/GenBank/DDBJ databases">
        <title>Phylogenomic resolution of chytrid fungi.</title>
        <authorList>
            <person name="Stajich J.E."/>
            <person name="Amses K."/>
            <person name="Simmons R."/>
            <person name="Seto K."/>
            <person name="Myers J."/>
            <person name="Bonds A."/>
            <person name="Quandt C.A."/>
            <person name="Barry K."/>
            <person name="Liu P."/>
            <person name="Grigoriev I."/>
            <person name="Longcore J.E."/>
            <person name="James T.Y."/>
        </authorList>
    </citation>
    <scope>NUCLEOTIDE SEQUENCE</scope>
    <source>
        <strain evidence="8">JEL0513</strain>
    </source>
</reference>
<dbReference type="InterPro" id="IPR012334">
    <property type="entry name" value="Pectin_lyas_fold"/>
</dbReference>
<keyword evidence="5" id="KW-0063">Aspartyl esterase</keyword>
<evidence type="ECO:0000313" key="9">
    <source>
        <dbReference type="Proteomes" id="UP001211907"/>
    </source>
</evidence>
<dbReference type="GO" id="GO:0042545">
    <property type="term" value="P:cell wall modification"/>
    <property type="evidence" value="ECO:0007669"/>
    <property type="project" value="InterPro"/>
</dbReference>
<evidence type="ECO:0000256" key="5">
    <source>
        <dbReference type="ARBA" id="ARBA00023085"/>
    </source>
</evidence>
<keyword evidence="4" id="KW-0378">Hydrolase</keyword>
<dbReference type="GO" id="GO:0030599">
    <property type="term" value="F:pectinesterase activity"/>
    <property type="evidence" value="ECO:0007669"/>
    <property type="project" value="UniProtKB-EC"/>
</dbReference>
<dbReference type="PANTHER" id="PTHR31321:SF57">
    <property type="entry name" value="PECTINESTERASE 53-RELATED"/>
    <property type="match status" value="1"/>
</dbReference>
<feature type="domain" description="Pectinesterase catalytic" evidence="7">
    <location>
        <begin position="16"/>
        <end position="116"/>
    </location>
</feature>
<evidence type="ECO:0000256" key="4">
    <source>
        <dbReference type="ARBA" id="ARBA00022801"/>
    </source>
</evidence>
<comment type="caution">
    <text evidence="8">The sequence shown here is derived from an EMBL/GenBank/DDBJ whole genome shotgun (WGS) entry which is preliminary data.</text>
</comment>
<comment type="pathway">
    <text evidence="1">Glycan metabolism; pectin degradation; 2-dehydro-3-deoxy-D-gluconate from pectin: step 1/5.</text>
</comment>
<organism evidence="8 9">
    <name type="scientific">Physocladia obscura</name>
    <dbReference type="NCBI Taxonomy" id="109957"/>
    <lineage>
        <taxon>Eukaryota</taxon>
        <taxon>Fungi</taxon>
        <taxon>Fungi incertae sedis</taxon>
        <taxon>Chytridiomycota</taxon>
        <taxon>Chytridiomycota incertae sedis</taxon>
        <taxon>Chytridiomycetes</taxon>
        <taxon>Chytridiales</taxon>
        <taxon>Chytriomycetaceae</taxon>
        <taxon>Physocladia</taxon>
    </lineage>
</organism>
<dbReference type="SUPFAM" id="SSF51126">
    <property type="entry name" value="Pectin lyase-like"/>
    <property type="match status" value="1"/>
</dbReference>
<evidence type="ECO:0000259" key="7">
    <source>
        <dbReference type="Pfam" id="PF01095"/>
    </source>
</evidence>
<gene>
    <name evidence="8" type="ORF">HK100_000738</name>
</gene>
<accession>A0AAD5T8N9</accession>
<evidence type="ECO:0000256" key="6">
    <source>
        <dbReference type="ARBA" id="ARBA00042203"/>
    </source>
</evidence>
<proteinExistence type="inferred from homology"/>
<dbReference type="EMBL" id="JADGJH010000115">
    <property type="protein sequence ID" value="KAJ3137230.1"/>
    <property type="molecule type" value="Genomic_DNA"/>
</dbReference>
<dbReference type="PANTHER" id="PTHR31321">
    <property type="entry name" value="ACYL-COA THIOESTER HYDROLASE YBHC-RELATED"/>
    <property type="match status" value="1"/>
</dbReference>
<comment type="similarity">
    <text evidence="2">Belongs to the pectinesterase family.</text>
</comment>
<protein>
    <recommendedName>
        <fullName evidence="3">pectinesterase</fullName>
        <ecNumber evidence="3">3.1.1.11</ecNumber>
    </recommendedName>
    <alternativeName>
        <fullName evidence="6">Pectin methylesterase A</fullName>
    </alternativeName>
</protein>
<dbReference type="EC" id="3.1.1.11" evidence="3"/>
<dbReference type="Pfam" id="PF01095">
    <property type="entry name" value="Pectinesterase"/>
    <property type="match status" value="1"/>
</dbReference>
<dbReference type="Proteomes" id="UP001211907">
    <property type="component" value="Unassembled WGS sequence"/>
</dbReference>
<dbReference type="InterPro" id="IPR000070">
    <property type="entry name" value="Pectinesterase_cat"/>
</dbReference>
<keyword evidence="9" id="KW-1185">Reference proteome</keyword>
<dbReference type="GO" id="GO:0045490">
    <property type="term" value="P:pectin catabolic process"/>
    <property type="evidence" value="ECO:0007669"/>
    <property type="project" value="TreeGrafter"/>
</dbReference>
<dbReference type="AlphaFoldDB" id="A0AAD5T8N9"/>
<name>A0AAD5T8N9_9FUNG</name>
<evidence type="ECO:0000256" key="3">
    <source>
        <dbReference type="ARBA" id="ARBA00013229"/>
    </source>
</evidence>
<dbReference type="Gene3D" id="2.160.20.10">
    <property type="entry name" value="Single-stranded right-handed beta-helix, Pectin lyase-like"/>
    <property type="match status" value="1"/>
</dbReference>